<dbReference type="InterPro" id="IPR004620">
    <property type="entry name" value="MTHF_reductase_bac"/>
</dbReference>
<gene>
    <name evidence="13" type="primary">metF</name>
    <name evidence="13" type="ORF">LQG66_19825</name>
</gene>
<keyword evidence="5 12" id="KW-0285">Flavoprotein</keyword>
<dbReference type="InterPro" id="IPR003171">
    <property type="entry name" value="Mehydrof_redctse-like"/>
</dbReference>
<dbReference type="NCBIfam" id="TIGR00676">
    <property type="entry name" value="fadh2"/>
    <property type="match status" value="1"/>
</dbReference>
<evidence type="ECO:0000256" key="5">
    <source>
        <dbReference type="ARBA" id="ARBA00022630"/>
    </source>
</evidence>
<evidence type="ECO:0000256" key="11">
    <source>
        <dbReference type="ARBA" id="ARBA00048628"/>
    </source>
</evidence>
<dbReference type="Pfam" id="PF02219">
    <property type="entry name" value="MTHFR"/>
    <property type="match status" value="1"/>
</dbReference>
<dbReference type="EMBL" id="CP088156">
    <property type="protein sequence ID" value="UFZ01573.1"/>
    <property type="molecule type" value="Genomic_DNA"/>
</dbReference>
<keyword evidence="6 12" id="KW-0274">FAD</keyword>
<keyword evidence="9" id="KW-0486">Methionine biosynthesis</keyword>
<comment type="catalytic activity">
    <reaction evidence="11">
        <text>(6S)-5-methyl-5,6,7,8-tetrahydrofolate + NAD(+) = (6R)-5,10-methylene-5,6,7,8-tetrahydrofolate + NADH + H(+)</text>
        <dbReference type="Rhea" id="RHEA:19821"/>
        <dbReference type="ChEBI" id="CHEBI:15378"/>
        <dbReference type="ChEBI" id="CHEBI:15636"/>
        <dbReference type="ChEBI" id="CHEBI:18608"/>
        <dbReference type="ChEBI" id="CHEBI:57540"/>
        <dbReference type="ChEBI" id="CHEBI:57945"/>
        <dbReference type="EC" id="1.5.1.54"/>
    </reaction>
    <physiologicalReaction direction="right-to-left" evidence="11">
        <dbReference type="Rhea" id="RHEA:19823"/>
    </physiologicalReaction>
</comment>
<evidence type="ECO:0000256" key="9">
    <source>
        <dbReference type="ARBA" id="ARBA00023167"/>
    </source>
</evidence>
<evidence type="ECO:0000313" key="13">
    <source>
        <dbReference type="EMBL" id="UFZ01573.1"/>
    </source>
</evidence>
<dbReference type="Proteomes" id="UP001431010">
    <property type="component" value="Chromosome"/>
</dbReference>
<comment type="pathway">
    <text evidence="2 12">One-carbon metabolism; tetrahydrofolate interconversion.</text>
</comment>
<dbReference type="InterPro" id="IPR029041">
    <property type="entry name" value="FAD-linked_oxidoreductase-like"/>
</dbReference>
<organism evidence="13 14">
    <name type="scientific">Bradyrhizobium ontarionense</name>
    <dbReference type="NCBI Taxonomy" id="2898149"/>
    <lineage>
        <taxon>Bacteria</taxon>
        <taxon>Pseudomonadati</taxon>
        <taxon>Pseudomonadota</taxon>
        <taxon>Alphaproteobacteria</taxon>
        <taxon>Hyphomicrobiales</taxon>
        <taxon>Nitrobacteraceae</taxon>
        <taxon>Bradyrhizobium</taxon>
    </lineage>
</organism>
<keyword evidence="8" id="KW-0520">NAD</keyword>
<keyword evidence="14" id="KW-1185">Reference proteome</keyword>
<evidence type="ECO:0000256" key="10">
    <source>
        <dbReference type="ARBA" id="ARBA00034478"/>
    </source>
</evidence>
<keyword evidence="4" id="KW-0028">Amino-acid biosynthesis</keyword>
<evidence type="ECO:0000256" key="2">
    <source>
        <dbReference type="ARBA" id="ARBA00004777"/>
    </source>
</evidence>
<evidence type="ECO:0000256" key="7">
    <source>
        <dbReference type="ARBA" id="ARBA00023002"/>
    </source>
</evidence>
<accession>A0ABY3R2Y0</accession>
<comment type="pathway">
    <text evidence="10">Amino-acid biosynthesis; L-methionine biosynthesis via de novo pathway.</text>
</comment>
<protein>
    <recommendedName>
        <fullName evidence="12">Methylenetetrahydrofolate reductase</fullName>
        <ecNumber evidence="12">1.5.1.54</ecNumber>
    </recommendedName>
</protein>
<dbReference type="RefSeq" id="WP_231317368.1">
    <property type="nucleotide sequence ID" value="NZ_CP088156.1"/>
</dbReference>
<evidence type="ECO:0000313" key="14">
    <source>
        <dbReference type="Proteomes" id="UP001431010"/>
    </source>
</evidence>
<comment type="cofactor">
    <cofactor evidence="1 12">
        <name>FAD</name>
        <dbReference type="ChEBI" id="CHEBI:57692"/>
    </cofactor>
</comment>
<dbReference type="PANTHER" id="PTHR45754">
    <property type="entry name" value="METHYLENETETRAHYDROFOLATE REDUCTASE"/>
    <property type="match status" value="1"/>
</dbReference>
<keyword evidence="7 12" id="KW-0560">Oxidoreductase</keyword>
<evidence type="ECO:0000256" key="1">
    <source>
        <dbReference type="ARBA" id="ARBA00001974"/>
    </source>
</evidence>
<comment type="similarity">
    <text evidence="3 12">Belongs to the methylenetetrahydrofolate reductase family.</text>
</comment>
<dbReference type="CDD" id="cd00537">
    <property type="entry name" value="MTHFR"/>
    <property type="match status" value="1"/>
</dbReference>
<dbReference type="GO" id="GO:0004489">
    <property type="term" value="F:methylenetetrahydrofolate reductase [NAD(P)H] activity"/>
    <property type="evidence" value="ECO:0007669"/>
    <property type="project" value="UniProtKB-EC"/>
</dbReference>
<evidence type="ECO:0000256" key="3">
    <source>
        <dbReference type="ARBA" id="ARBA00006743"/>
    </source>
</evidence>
<evidence type="ECO:0000256" key="4">
    <source>
        <dbReference type="ARBA" id="ARBA00022605"/>
    </source>
</evidence>
<dbReference type="EC" id="1.5.1.54" evidence="12"/>
<proteinExistence type="inferred from homology"/>
<evidence type="ECO:0000256" key="8">
    <source>
        <dbReference type="ARBA" id="ARBA00023027"/>
    </source>
</evidence>
<evidence type="ECO:0000256" key="6">
    <source>
        <dbReference type="ARBA" id="ARBA00022827"/>
    </source>
</evidence>
<reference evidence="13" key="1">
    <citation type="journal article" date="2024" name="Antonie Van Leeuwenhoek">
        <title>Bradyrhizobium ontarionense sp. nov., a novel bacterial symbiont isolated from Aeschynomene indica (Indian jointvetch), harbours photosynthesis, nitrogen fixation and nitrous oxide (N2O) reductase genes.</title>
        <authorList>
            <person name="Bromfield E.S.P."/>
            <person name="Cloutier S."/>
        </authorList>
    </citation>
    <scope>NUCLEOTIDE SEQUENCE</scope>
    <source>
        <strain evidence="13">A19</strain>
    </source>
</reference>
<evidence type="ECO:0000256" key="12">
    <source>
        <dbReference type="RuleBase" id="RU003862"/>
    </source>
</evidence>
<dbReference type="SUPFAM" id="SSF51730">
    <property type="entry name" value="FAD-linked oxidoreductase"/>
    <property type="match status" value="1"/>
</dbReference>
<dbReference type="Gene3D" id="3.20.20.220">
    <property type="match status" value="1"/>
</dbReference>
<sequence>MTDLASAITDGHSAINRPKISFEFFPPKSEEMDRTLWSSIERLAPLEPSFVSVTYGAGGSTRERTHATIARILKETALLPAAHLTCVGASRGEIDEVVDRYHEVGVRHIVALRGDPPGGIGAPYSTRADGYQTSPELIEGIKRRHPDIDVIVSAYPEKHPESRDFDADIDMLQAKIDAGATRAITQVFFDNDLYFRYLDRVRARGIDIPIVPGIMPLHNFKQARAFVTRTGTTVPDWLAEKFDGLDDDPETRKLVAATVAAGQVQKLAKQGVDTFHFYTMNRADLVFAISHLLGIRPKSANKAAA</sequence>
<name>A0ABY3R2Y0_9BRAD</name>
<dbReference type="PANTHER" id="PTHR45754:SF3">
    <property type="entry name" value="METHYLENETETRAHYDROFOLATE REDUCTASE (NADPH)"/>
    <property type="match status" value="1"/>
</dbReference>